<evidence type="ECO:0000259" key="6">
    <source>
        <dbReference type="SMART" id="SM00563"/>
    </source>
</evidence>
<feature type="compositionally biased region" description="Acidic residues" evidence="4">
    <location>
        <begin position="2877"/>
        <end position="2888"/>
    </location>
</feature>
<feature type="compositionally biased region" description="Acidic residues" evidence="4">
    <location>
        <begin position="1666"/>
        <end position="1676"/>
    </location>
</feature>
<feature type="domain" description="TOG" evidence="7">
    <location>
        <begin position="3"/>
        <end position="237"/>
    </location>
</feature>
<keyword evidence="5" id="KW-1133">Transmembrane helix</keyword>
<protein>
    <submittedName>
        <fullName evidence="8">Uncharacterized protein</fullName>
    </submittedName>
</protein>
<feature type="compositionally biased region" description="Polar residues" evidence="4">
    <location>
        <begin position="1626"/>
        <end position="1653"/>
    </location>
</feature>
<dbReference type="InterPro" id="IPR002123">
    <property type="entry name" value="Plipid/glycerol_acylTrfase"/>
</dbReference>
<dbReference type="GO" id="GO:0051010">
    <property type="term" value="F:microtubule plus-end binding"/>
    <property type="evidence" value="ECO:0007669"/>
    <property type="project" value="InterPro"/>
</dbReference>
<dbReference type="GO" id="GO:0099070">
    <property type="term" value="C:static microtubule bundle"/>
    <property type="evidence" value="ECO:0007669"/>
    <property type="project" value="UniProtKB-ARBA"/>
</dbReference>
<dbReference type="InterPro" id="IPR034085">
    <property type="entry name" value="TOG"/>
</dbReference>
<keyword evidence="2" id="KW-0963">Cytoplasm</keyword>
<name>A0A2G8RRE1_9APHY</name>
<dbReference type="FunFam" id="1.25.10.10:FF:000019">
    <property type="entry name" value="Cytoskeleton-associated protein 5"/>
    <property type="match status" value="1"/>
</dbReference>
<evidence type="ECO:0000313" key="8">
    <source>
        <dbReference type="EMBL" id="PIL23908.1"/>
    </source>
</evidence>
<feature type="compositionally biased region" description="Pro residues" evidence="4">
    <location>
        <begin position="520"/>
        <end position="529"/>
    </location>
</feature>
<organism evidence="8 9">
    <name type="scientific">Ganoderma sinense ZZ0214-1</name>
    <dbReference type="NCBI Taxonomy" id="1077348"/>
    <lineage>
        <taxon>Eukaryota</taxon>
        <taxon>Fungi</taxon>
        <taxon>Dikarya</taxon>
        <taxon>Basidiomycota</taxon>
        <taxon>Agaricomycotina</taxon>
        <taxon>Agaricomycetes</taxon>
        <taxon>Polyporales</taxon>
        <taxon>Polyporaceae</taxon>
        <taxon>Ganoderma</taxon>
    </lineage>
</organism>
<feature type="region of interest" description="Disordered" evidence="4">
    <location>
        <begin position="1964"/>
        <end position="2032"/>
    </location>
</feature>
<feature type="region of interest" description="Disordered" evidence="4">
    <location>
        <begin position="2129"/>
        <end position="2150"/>
    </location>
</feature>
<dbReference type="FunFam" id="1.25.10.10:FF:000068">
    <property type="entry name" value="cytoskeleton-associated protein 5 isoform X1"/>
    <property type="match status" value="1"/>
</dbReference>
<dbReference type="GO" id="GO:1990498">
    <property type="term" value="C:mitotic spindle microtubule"/>
    <property type="evidence" value="ECO:0007669"/>
    <property type="project" value="UniProtKB-ARBA"/>
</dbReference>
<evidence type="ECO:0000313" key="9">
    <source>
        <dbReference type="Proteomes" id="UP000230002"/>
    </source>
</evidence>
<sequence>MADGAPSPEEDFNAIPISERLSHKNWKARVSAYEALVKTFQTTASDSDPAFKPYINNPDTLKKIATDANAVAQEKGLECLVAFVKFAGENAARTREVVVPALVDKCFGSARAGTKNHAIELSLQYVEVENGAAGVVENILPGLAAKQPKTVAGCVITLKEIVRQFGTAVTPPPPVLKALPKIFGHSDKTVRAEGTQLAHVMYQFIGPAIETFLNDLKPVQVKELKEAFEEMEKEGKGRGSLKPERMTRQGAREAEAAAEAGDSGEAAAALAEEAPPDPRMFAEEVDIVPKMPANFQASLKSSKWKDRKEALDELLTLVNATPRIKEASELGELARSLATCVQKDANINCVMVAANCLEGLAKGLMGGFTRYRETVVPPMLERLKERKVNVTDAIGNALDAVFATTTLTDILPDTLPALNSKNPQVKEGTLKFLARSLSTSPTPLPVPQIKPLSEALAALLEDSFEGARNEAAVCLGTLMKMVGERPLNALMDGLADVRKAKVKEAYDNAKVKAKAGSGAPPKPAAPPAKEPPKKKVPPPPKQPPTTELPAVPSQDDSAPPPENKPLKKPPARLMAKKAPGAGGGEGGAAPAAAAPAPKKPPPAAAAAVAAKPGKGGAAPASGALDTFKFKHTPEDAEALAAEVIPTKYVTELGDSNWKVRLAALEEMTTWVEGAVEGLDSEVVIRFLARKGWNEKNFQVSTKLYGILGILADRCPTFGRASAALSIPHLSEKLGDMKLKKPVGETLLLFAEKTSLQFVLGHAYDPLSKQKAPKVLADALTWVEQALAEFGIAGLSLRSLIEFLKTALKNSNAAVRTNATKTLVTVKLFAGPSIKDLLEDLNPQLLTTILSEFDKVEGTTAPEPSRTSADLASVAVATGAGNKAVASAGDPLDDLFPRVEIDGLLKGTTILADAKSDAWKTKKEALETLQAILDQGANKRLKPTMGEIGQVLKARVVDANKPVQMLALDIVARIATGMGKPFEKHTRFFVVPVASVLSDQKAPCRAAALQTLTAIVNACEGFEPVAASIGTALESTNPLQRASLLTWLVDWFKEHELPSGLDLSTWALPIVSCLDDRNGDVRKGAQAMLRTLIASTGYDYVMSQTNSLKPASKTTAVPVIQAARGSVPAAPASKGAPTAKAAPSKAVAVPAKASSPPPAEPAAPLESSKMAPPTKLGGVRRKLPQGSIPRPESRAETPADSAGTSRLPGPGKFGGLKRPGAGLNGPSKPAAHDLPDASSMIFTSPNPDTKRLRLAKDANKWVIESGPSRKDLAELLQHQMEPHASKELLALLFSHDHNAVNDHVNGLGMFQDFYTNAQTGDDKMQSICIANSDLVLKFVSIKVHEPQSNLVQKCVDVVDSVLTFFQSVDYQLSDQEALVFIPTIVHKLGDAREPVRVRVSQVVQKLPKVYAYSRVFQLLLENGLQSKVAKTRQGTLDELAGLLKRFGIGTCEPPKAFPKVAAMISDKDPAVRKSALAALSEGYVLVGEKIWSLVGTLSPKDKTQLEERLRRVPGTSTPDKLDSAPLATHASRLATGIPRSGSPAPGPASRIGSVGRPASPALAAPSSRLARPASPSNMARSSSPAPSQASKLPGPSHLLGPGSPNARSKTLLPSKLGPPRSRINGASGPSPQSALAAPSVQSRSSADDVFSSNGHRGGIPSRRSVEEQYDQPEDNAADDVTVTISSILSNDPTRSVEALKKIQKVLEVGPENGPSSGAYQELAEHTEGLIETITLQMAHVFEHPEDITLPENFRLAKHLIQTLNAFCDHVFLAESLTVDILTSLLEELTLRLLQTDNSPDGKVKDLSRFINMIILRLFATGRRMSIFRALFSLLLRIVKPFPANGTSPESQEAKVAELVLKCVWKLARNIPQDLEKHVLDPVELFPAVEHFLQSVPPNEWRARATNKVPCGDMPLRTIKVIIQHVVAQYGDDVYDHLSSAFDDPSATIVYPYVYRILNSSNKTAAEVPLRHEPIREEPARPSTAASASRPLSPQETASSHSVTSDPHAPSSSSHSRSRSVSSTADTVQEPDLDDQLNVIIDHISSETTGAMHKEGITELHHYLKAYPHKKPKVDKILESTGTAFRKYITRALASRAAEDEERNVAVAHTLSRLEYHGNGIGRERAESVSSVRDSNGHGIVPTSPVSASSRAETTRQELIGVIVISVESSIAENAQSNSKSASGVGCRQKYWRPQEAIYVNLLPLVRCSHDPFRPLLPPPSPPPFVYSMAAVKHSQNSDLVYDAALVFWRVVTNIFFREVRPRGAFNIPREGPVIFVAAPHHNQFLDPLLLYQEVHRETGRHVRSLIAAKSMKRKFVGFFAGMMASIPVVRAADDAKAGTGKLTISEESTLIVGHGTKFMSEFTPRMQIMLPKSVGSVVAEVTEILSDTRLRIKKEFSGTAKLREKIKDVQAAGQQGFSFKRLPFVDQHEMYQYVYQSLTEGGAICIFPEGGSHDRTDLLPLKAGVSMMALGAMANNPDLRVKVVPVGLSYFHAHRFRSRAVVEFGSPLDVPLEFVDMFKEGGAKKREAVGKFLDVIYDALKTVTLRAPDYDTLMLIQAGRRLYKTPGQHLTLSQVVELNKRFLQGYLHFKDEPKVQKLRDDVLRYNRFLRDLGLRDHQVPRAQKAGWKTFGLLAYRLGLLAVWAVLALPGVILNGPIFVTASVISRKKAKEALAASEVKIAGRDVLATWKILVALGVTPVLYALYAVLATVVAVKASAPLKWRIWTPFLVLMVLPILGYSALKFGEAGMDVLKSLRPLVVALIPGQQRSLEKLKRMRQEVSNELVETINEFGPKMFEDFDEWRILVPSATAPPSSGQPGIWRRKSATGGVDAQGNLLVHPMTWLDERLFGWSRSAKRGTSAWAGTRSHDISRVATPDASDEEDAPDYDDFIVPSSDGSSLATRPRSQRSSYADLQRLRMTGTGNVGGSNGTLLSPLSPTAASTGEKHVDAEGLHFRGQPRARKASLSDGVPVEVIGHVDPEETFKEATKDLNKEMDKRRLSQSP</sequence>
<feature type="region of interest" description="Disordered" evidence="4">
    <location>
        <begin position="1127"/>
        <end position="1229"/>
    </location>
</feature>
<evidence type="ECO:0000256" key="5">
    <source>
        <dbReference type="SAM" id="Phobius"/>
    </source>
</evidence>
<feature type="domain" description="TOG" evidence="7">
    <location>
        <begin position="1273"/>
        <end position="1517"/>
    </location>
</feature>
<proteinExistence type="predicted"/>
<feature type="compositionally biased region" description="Low complexity" evidence="4">
    <location>
        <begin position="2000"/>
        <end position="2024"/>
    </location>
</feature>
<dbReference type="InterPro" id="IPR016024">
    <property type="entry name" value="ARM-type_fold"/>
</dbReference>
<dbReference type="CDD" id="cd07992">
    <property type="entry name" value="LPLAT_AAK14816-like"/>
    <property type="match status" value="1"/>
</dbReference>
<dbReference type="GO" id="GO:0016746">
    <property type="term" value="F:acyltransferase activity"/>
    <property type="evidence" value="ECO:0007669"/>
    <property type="project" value="InterPro"/>
</dbReference>
<feature type="compositionally biased region" description="Low complexity" evidence="4">
    <location>
        <begin position="1535"/>
        <end position="1603"/>
    </location>
</feature>
<feature type="domain" description="Phospholipid/glycerol acyltransferase" evidence="6">
    <location>
        <begin position="2273"/>
        <end position="2490"/>
    </location>
</feature>
<comment type="subcellular location">
    <subcellularLocation>
        <location evidence="1">Cytoplasm</location>
        <location evidence="1">Cytoskeleton</location>
    </subcellularLocation>
</comment>
<keyword evidence="5" id="KW-0472">Membrane</keyword>
<feature type="domain" description="TOG" evidence="7">
    <location>
        <begin position="628"/>
        <end position="861"/>
    </location>
</feature>
<feature type="region of interest" description="Disordered" evidence="4">
    <location>
        <begin position="231"/>
        <end position="275"/>
    </location>
</feature>
<dbReference type="GO" id="GO:0044732">
    <property type="term" value="C:mitotic spindle pole body"/>
    <property type="evidence" value="ECO:0007669"/>
    <property type="project" value="UniProtKB-ARBA"/>
</dbReference>
<dbReference type="FunFam" id="1.25.10.10:FF:000063">
    <property type="entry name" value="Putative cytoskeleton-associated protein 5"/>
    <property type="match status" value="1"/>
</dbReference>
<dbReference type="GO" id="GO:0046785">
    <property type="term" value="P:microtubule polymerization"/>
    <property type="evidence" value="ECO:0007669"/>
    <property type="project" value="InterPro"/>
</dbReference>
<feature type="region of interest" description="Disordered" evidence="4">
    <location>
        <begin position="1503"/>
        <end position="1679"/>
    </location>
</feature>
<feature type="region of interest" description="Disordered" evidence="4">
    <location>
        <begin position="2980"/>
        <end position="3003"/>
    </location>
</feature>
<feature type="compositionally biased region" description="Basic and acidic residues" evidence="4">
    <location>
        <begin position="231"/>
        <end position="255"/>
    </location>
</feature>
<dbReference type="InterPro" id="IPR011989">
    <property type="entry name" value="ARM-like"/>
</dbReference>
<feature type="compositionally biased region" description="Low complexity" evidence="4">
    <location>
        <begin position="604"/>
        <end position="620"/>
    </location>
</feature>
<dbReference type="Proteomes" id="UP000230002">
    <property type="component" value="Unassembled WGS sequence"/>
</dbReference>
<dbReference type="GO" id="GO:0005881">
    <property type="term" value="C:cytoplasmic microtubule"/>
    <property type="evidence" value="ECO:0007669"/>
    <property type="project" value="UniProtKB-ARBA"/>
</dbReference>
<gene>
    <name evidence="8" type="ORF">GSI_13659</name>
</gene>
<feature type="transmembrane region" description="Helical" evidence="5">
    <location>
        <begin position="2639"/>
        <end position="2663"/>
    </location>
</feature>
<dbReference type="SUPFAM" id="SSF48371">
    <property type="entry name" value="ARM repeat"/>
    <property type="match status" value="3"/>
</dbReference>
<dbReference type="GO" id="GO:0000022">
    <property type="term" value="P:mitotic spindle elongation"/>
    <property type="evidence" value="ECO:0007669"/>
    <property type="project" value="UniProtKB-ARBA"/>
</dbReference>
<dbReference type="OrthoDB" id="205662at2759"/>
<feature type="domain" description="TOG" evidence="7">
    <location>
        <begin position="893"/>
        <end position="1128"/>
    </location>
</feature>
<feature type="transmembrane region" description="Helical" evidence="5">
    <location>
        <begin position="2684"/>
        <end position="2711"/>
    </location>
</feature>
<dbReference type="GO" id="GO:0030951">
    <property type="term" value="P:establishment or maintenance of microtubule cytoskeleton polarity"/>
    <property type="evidence" value="ECO:0007669"/>
    <property type="project" value="InterPro"/>
</dbReference>
<evidence type="ECO:0000256" key="3">
    <source>
        <dbReference type="ARBA" id="ARBA00023212"/>
    </source>
</evidence>
<feature type="domain" description="TOG" evidence="7">
    <location>
        <begin position="280"/>
        <end position="515"/>
    </location>
</feature>
<evidence type="ECO:0000259" key="7">
    <source>
        <dbReference type="SMART" id="SM01349"/>
    </source>
</evidence>
<accession>A0A2G8RRE1</accession>
<dbReference type="GO" id="GO:0051315">
    <property type="term" value="P:attachment of mitotic spindle microtubules to kinetochore"/>
    <property type="evidence" value="ECO:0007669"/>
    <property type="project" value="UniProtKB-ARBA"/>
</dbReference>
<dbReference type="GO" id="GO:0061863">
    <property type="term" value="F:microtubule plus end polymerase"/>
    <property type="evidence" value="ECO:0007669"/>
    <property type="project" value="InterPro"/>
</dbReference>
<feature type="region of interest" description="Disordered" evidence="4">
    <location>
        <begin position="2871"/>
        <end position="2944"/>
    </location>
</feature>
<feature type="compositionally biased region" description="Basic and acidic residues" evidence="4">
    <location>
        <begin position="1967"/>
        <end position="1978"/>
    </location>
</feature>
<dbReference type="InterPro" id="IPR045110">
    <property type="entry name" value="XMAP215"/>
</dbReference>
<evidence type="ECO:0000256" key="2">
    <source>
        <dbReference type="ARBA" id="ARBA00022490"/>
    </source>
</evidence>
<dbReference type="Pfam" id="PF21040">
    <property type="entry name" value="CEP104-like_TOG"/>
    <property type="match status" value="1"/>
</dbReference>
<dbReference type="SMART" id="SM00563">
    <property type="entry name" value="PlsC"/>
    <property type="match status" value="1"/>
</dbReference>
<dbReference type="Gene3D" id="1.25.10.10">
    <property type="entry name" value="Leucine-rich Repeat Variant"/>
    <property type="match status" value="5"/>
</dbReference>
<feature type="compositionally biased region" description="Low complexity" evidence="4">
    <location>
        <begin position="1979"/>
        <end position="1992"/>
    </location>
</feature>
<dbReference type="PANTHER" id="PTHR12609">
    <property type="entry name" value="MICROTUBULE ASSOCIATED PROTEIN XMAP215"/>
    <property type="match status" value="1"/>
</dbReference>
<dbReference type="Pfam" id="PF01553">
    <property type="entry name" value="Acyltransferase"/>
    <property type="match status" value="1"/>
</dbReference>
<feature type="compositionally biased region" description="Low complexity" evidence="4">
    <location>
        <begin position="1127"/>
        <end position="1153"/>
    </location>
</feature>
<feature type="transmembrane region" description="Helical" evidence="5">
    <location>
        <begin position="2723"/>
        <end position="2741"/>
    </location>
</feature>
<keyword evidence="9" id="KW-1185">Reference proteome</keyword>
<dbReference type="STRING" id="1077348.A0A2G8RRE1"/>
<feature type="compositionally biased region" description="Low complexity" evidence="4">
    <location>
        <begin position="257"/>
        <end position="273"/>
    </location>
</feature>
<dbReference type="Pfam" id="PF21041">
    <property type="entry name" value="XMAP215_CLASP_TOG"/>
    <property type="match status" value="4"/>
</dbReference>
<dbReference type="SMART" id="SM01349">
    <property type="entry name" value="TOG"/>
    <property type="match status" value="5"/>
</dbReference>
<keyword evidence="5" id="KW-0812">Transmembrane</keyword>
<evidence type="ECO:0000256" key="1">
    <source>
        <dbReference type="ARBA" id="ARBA00004245"/>
    </source>
</evidence>
<evidence type="ECO:0000256" key="4">
    <source>
        <dbReference type="SAM" id="MobiDB-lite"/>
    </source>
</evidence>
<keyword evidence="3" id="KW-0206">Cytoskeleton</keyword>
<dbReference type="EMBL" id="AYKW01000067">
    <property type="protein sequence ID" value="PIL23908.1"/>
    <property type="molecule type" value="Genomic_DNA"/>
</dbReference>
<dbReference type="InterPro" id="IPR048491">
    <property type="entry name" value="XMAP215_CLASP_TOG"/>
</dbReference>
<dbReference type="GO" id="GO:1990571">
    <property type="term" value="P:meiotic centromere clustering"/>
    <property type="evidence" value="ECO:0007669"/>
    <property type="project" value="UniProtKB-ARBA"/>
</dbReference>
<comment type="caution">
    <text evidence="8">The sequence shown here is derived from an EMBL/GenBank/DDBJ whole genome shotgun (WGS) entry which is preliminary data.</text>
</comment>
<reference evidence="8 9" key="1">
    <citation type="journal article" date="2015" name="Sci. Rep.">
        <title>Chromosome-level genome map provides insights into diverse defense mechanisms in the medicinal fungus Ganoderma sinense.</title>
        <authorList>
            <person name="Zhu Y."/>
            <person name="Xu J."/>
            <person name="Sun C."/>
            <person name="Zhou S."/>
            <person name="Xu H."/>
            <person name="Nelson D.R."/>
            <person name="Qian J."/>
            <person name="Song J."/>
            <person name="Luo H."/>
            <person name="Xiang L."/>
            <person name="Li Y."/>
            <person name="Xu Z."/>
            <person name="Ji A."/>
            <person name="Wang L."/>
            <person name="Lu S."/>
            <person name="Hayward A."/>
            <person name="Sun W."/>
            <person name="Li X."/>
            <person name="Schwartz D.C."/>
            <person name="Wang Y."/>
            <person name="Chen S."/>
        </authorList>
    </citation>
    <scope>NUCLEOTIDE SEQUENCE [LARGE SCALE GENOMIC DNA]</scope>
    <source>
        <strain evidence="8 9">ZZ0214-1</strain>
    </source>
</reference>
<feature type="region of interest" description="Disordered" evidence="4">
    <location>
        <begin position="511"/>
        <end position="620"/>
    </location>
</feature>